<dbReference type="Gene3D" id="3.30.428.10">
    <property type="entry name" value="HIT-like"/>
    <property type="match status" value="1"/>
</dbReference>
<organism evidence="3 4">
    <name type="scientific">Mesosutterella porci</name>
    <dbReference type="NCBI Taxonomy" id="2915351"/>
    <lineage>
        <taxon>Bacteria</taxon>
        <taxon>Pseudomonadati</taxon>
        <taxon>Pseudomonadota</taxon>
        <taxon>Betaproteobacteria</taxon>
        <taxon>Burkholderiales</taxon>
        <taxon>Sutterellaceae</taxon>
        <taxon>Mesosutterella</taxon>
    </lineage>
</organism>
<dbReference type="InterPro" id="IPR001310">
    <property type="entry name" value="Histidine_triad_HIT"/>
</dbReference>
<dbReference type="InterPro" id="IPR019808">
    <property type="entry name" value="Histidine_triad_CS"/>
</dbReference>
<dbReference type="PRINTS" id="PR00332">
    <property type="entry name" value="HISTRIAD"/>
</dbReference>
<accession>A0ABS9MR51</accession>
<dbReference type="PROSITE" id="PS51084">
    <property type="entry name" value="HIT_2"/>
    <property type="match status" value="1"/>
</dbReference>
<comment type="caution">
    <text evidence="3">The sequence shown here is derived from an EMBL/GenBank/DDBJ whole genome shotgun (WGS) entry which is preliminary data.</text>
</comment>
<protein>
    <submittedName>
        <fullName evidence="3">Histidine triad nucleotide-binding protein</fullName>
    </submittedName>
</protein>
<keyword evidence="4" id="KW-1185">Reference proteome</keyword>
<dbReference type="PROSITE" id="PS00892">
    <property type="entry name" value="HIT_1"/>
    <property type="match status" value="1"/>
</dbReference>
<evidence type="ECO:0000313" key="3">
    <source>
        <dbReference type="EMBL" id="MCG5031079.1"/>
    </source>
</evidence>
<dbReference type="Proteomes" id="UP001297600">
    <property type="component" value="Unassembled WGS sequence"/>
</dbReference>
<evidence type="ECO:0000259" key="2">
    <source>
        <dbReference type="PROSITE" id="PS51084"/>
    </source>
</evidence>
<name>A0ABS9MR51_9BURK</name>
<proteinExistence type="predicted"/>
<evidence type="ECO:0000313" key="4">
    <source>
        <dbReference type="Proteomes" id="UP001297600"/>
    </source>
</evidence>
<reference evidence="3 4" key="1">
    <citation type="submission" date="2022-02" db="EMBL/GenBank/DDBJ databases">
        <title>Mesosutterella porci, a novel member of the family Sutterellaceae from pig feces.</title>
        <authorList>
            <person name="Wylensek D."/>
            <person name="Clavel T."/>
        </authorList>
    </citation>
    <scope>NUCLEOTIDE SEQUENCE [LARGE SCALE GENOMIC DNA]</scope>
    <source>
        <strain evidence="4">oilRF-744-wt-GAM-9</strain>
    </source>
</reference>
<evidence type="ECO:0000256" key="1">
    <source>
        <dbReference type="PROSITE-ProRule" id="PRU00464"/>
    </source>
</evidence>
<dbReference type="PANTHER" id="PTHR23089">
    <property type="entry name" value="HISTIDINE TRIAD HIT PROTEIN"/>
    <property type="match status" value="1"/>
</dbReference>
<dbReference type="CDD" id="cd01276">
    <property type="entry name" value="PKCI_related"/>
    <property type="match status" value="1"/>
</dbReference>
<feature type="domain" description="HIT" evidence="2">
    <location>
        <begin position="7"/>
        <end position="114"/>
    </location>
</feature>
<dbReference type="InterPro" id="IPR011146">
    <property type="entry name" value="HIT-like"/>
</dbReference>
<dbReference type="SUPFAM" id="SSF54197">
    <property type="entry name" value="HIT-like"/>
    <property type="match status" value="1"/>
</dbReference>
<dbReference type="EMBL" id="JAKNCT010000007">
    <property type="protein sequence ID" value="MCG5031079.1"/>
    <property type="molecule type" value="Genomic_DNA"/>
</dbReference>
<dbReference type="InterPro" id="IPR036265">
    <property type="entry name" value="HIT-like_sf"/>
</dbReference>
<feature type="short sequence motif" description="Histidine triad motif" evidence="1">
    <location>
        <begin position="99"/>
        <end position="103"/>
    </location>
</feature>
<sequence>MSNGDCLFCKIARGEIPSKKIYEDEELFAFYDINPHAPVHFLIIPKRHITSLAETTSEDSALLGKMLNLARKLALDLGCRNGFRVVINTGRDGGQEVPHLHVHVLGGPRPWKQA</sequence>
<dbReference type="Pfam" id="PF01230">
    <property type="entry name" value="HIT"/>
    <property type="match status" value="1"/>
</dbReference>
<dbReference type="RefSeq" id="WP_237978745.1">
    <property type="nucleotide sequence ID" value="NZ_JAKNCT010000007.1"/>
</dbReference>
<gene>
    <name evidence="3" type="ORF">MAF45_06425</name>
</gene>